<evidence type="ECO:0000313" key="10">
    <source>
        <dbReference type="EMBL" id="ACV06190.1"/>
    </source>
</evidence>
<protein>
    <recommendedName>
        <fullName evidence="5">tRNA pseudouridine synthase B</fullName>
        <ecNumber evidence="5">5.4.99.25</ecNumber>
    </recommendedName>
    <alternativeName>
        <fullName evidence="5">tRNA pseudouridine(55) synthase</fullName>
        <shortName evidence="5">Psi55 synthase</shortName>
    </alternativeName>
    <alternativeName>
        <fullName evidence="5">tRNA pseudouridylate synthase</fullName>
    </alternativeName>
    <alternativeName>
        <fullName evidence="5">tRNA-uridine isomerase</fullName>
    </alternativeName>
</protein>
<dbReference type="GO" id="GO:1990481">
    <property type="term" value="P:mRNA pseudouridine synthesis"/>
    <property type="evidence" value="ECO:0007669"/>
    <property type="project" value="TreeGrafter"/>
</dbReference>
<dbReference type="EC" id="5.4.99.25" evidence="5"/>
<comment type="catalytic activity">
    <reaction evidence="1 5">
        <text>uridine(55) in tRNA = pseudouridine(55) in tRNA</text>
        <dbReference type="Rhea" id="RHEA:42532"/>
        <dbReference type="Rhea" id="RHEA-COMP:10101"/>
        <dbReference type="Rhea" id="RHEA-COMP:10102"/>
        <dbReference type="ChEBI" id="CHEBI:65314"/>
        <dbReference type="ChEBI" id="CHEBI:65315"/>
        <dbReference type="EC" id="5.4.99.25"/>
    </reaction>
</comment>
<dbReference type="Gene3D" id="2.30.130.10">
    <property type="entry name" value="PUA domain"/>
    <property type="match status" value="1"/>
</dbReference>
<dbReference type="HOGENOM" id="CLU_032087_0_0_11"/>
<dbReference type="InterPro" id="IPR015225">
    <property type="entry name" value="tRNA_psdUridine_synth_fam2_C"/>
</dbReference>
<evidence type="ECO:0000256" key="4">
    <source>
        <dbReference type="ARBA" id="ARBA00023235"/>
    </source>
</evidence>
<dbReference type="SUPFAM" id="SSF88697">
    <property type="entry name" value="PUA domain-like"/>
    <property type="match status" value="1"/>
</dbReference>
<evidence type="ECO:0000256" key="6">
    <source>
        <dbReference type="SAM" id="MobiDB-lite"/>
    </source>
</evidence>
<dbReference type="Pfam" id="PF16198">
    <property type="entry name" value="TruB_C_2"/>
    <property type="match status" value="1"/>
</dbReference>
<dbReference type="PANTHER" id="PTHR13767:SF2">
    <property type="entry name" value="PSEUDOURIDYLATE SYNTHASE TRUB1"/>
    <property type="match status" value="1"/>
</dbReference>
<organism evidence="10 11">
    <name type="scientific">Kytococcus sedentarius (strain ATCC 14392 / DSM 20547 / JCM 11482 / CCUG 33030 / NBRC 15357 / NCTC 11040 / CCM 314 / 541)</name>
    <name type="common">Micrococcus sedentarius</name>
    <dbReference type="NCBI Taxonomy" id="478801"/>
    <lineage>
        <taxon>Bacteria</taxon>
        <taxon>Bacillati</taxon>
        <taxon>Actinomycetota</taxon>
        <taxon>Actinomycetes</taxon>
        <taxon>Micrococcales</taxon>
        <taxon>Kytococcaceae</taxon>
        <taxon>Kytococcus</taxon>
    </lineage>
</organism>
<dbReference type="GO" id="GO:0160148">
    <property type="term" value="F:tRNA pseudouridine(55) synthase activity"/>
    <property type="evidence" value="ECO:0007669"/>
    <property type="project" value="UniProtKB-EC"/>
</dbReference>
<evidence type="ECO:0000313" key="11">
    <source>
        <dbReference type="Proteomes" id="UP000006666"/>
    </source>
</evidence>
<name>C7NH20_KYTSD</name>
<dbReference type="EMBL" id="CP001686">
    <property type="protein sequence ID" value="ACV06190.1"/>
    <property type="molecule type" value="Genomic_DNA"/>
</dbReference>
<gene>
    <name evidence="5" type="primary">truB</name>
    <name evidence="10" type="ordered locus">Ksed_11500</name>
</gene>
<evidence type="ECO:0000259" key="9">
    <source>
        <dbReference type="Pfam" id="PF16198"/>
    </source>
</evidence>
<dbReference type="GO" id="GO:0031119">
    <property type="term" value="P:tRNA pseudouridine synthesis"/>
    <property type="evidence" value="ECO:0007669"/>
    <property type="project" value="UniProtKB-UniRule"/>
</dbReference>
<dbReference type="InterPro" id="IPR020103">
    <property type="entry name" value="PsdUridine_synth_cat_dom_sf"/>
</dbReference>
<keyword evidence="3 5" id="KW-0819">tRNA processing</keyword>
<dbReference type="CDD" id="cd02573">
    <property type="entry name" value="PseudoU_synth_EcTruB"/>
    <property type="match status" value="1"/>
</dbReference>
<dbReference type="PANTHER" id="PTHR13767">
    <property type="entry name" value="TRNA-PSEUDOURIDINE SYNTHASE"/>
    <property type="match status" value="1"/>
</dbReference>
<evidence type="ECO:0000256" key="2">
    <source>
        <dbReference type="ARBA" id="ARBA00005642"/>
    </source>
</evidence>
<dbReference type="eggNOG" id="COG0130">
    <property type="taxonomic scope" value="Bacteria"/>
</dbReference>
<dbReference type="GO" id="GO:0003723">
    <property type="term" value="F:RNA binding"/>
    <property type="evidence" value="ECO:0007669"/>
    <property type="project" value="InterPro"/>
</dbReference>
<keyword evidence="4 5" id="KW-0413">Isomerase</keyword>
<sequence length="348" mass="36463">MSRPAPAPDGLLVLDKPSGPTSHDIVSRCRWLCATRKVGHAGTLDPLATGVLLVGVGRATRLLTHLVGADKTYRATVRLGEGTTTEDAQGKFTQTTGVPDRDALLADPQPLRDACNALSGELMQVPSTVSALKVGGKRAHARVRDGEEFELEARPVTVHAFELLDVQPAQGASGTEVLDLDVRVRVSSGTYVRALARDLGGSLGTAAHLTALRRQAVGGFTLASATPVDELVEAREGGALPASMPVLPMGEVARRVLPVAQLDEELTGRVRNGQQVTLPEPPAWARVDAAGRVLSGPRPPLSADGRAALLGPDGDLVAVVEPSGQRWKPVTVFPPATPPARRLPPCSD</sequence>
<feature type="region of interest" description="Disordered" evidence="6">
    <location>
        <begin position="1"/>
        <end position="20"/>
    </location>
</feature>
<dbReference type="Pfam" id="PF01509">
    <property type="entry name" value="TruB_N"/>
    <property type="match status" value="1"/>
</dbReference>
<dbReference type="InterPro" id="IPR032819">
    <property type="entry name" value="TruB_C"/>
</dbReference>
<accession>C7NH20</accession>
<feature type="domain" description="Pseudouridine synthase II N-terminal" evidence="7">
    <location>
        <begin position="30"/>
        <end position="192"/>
    </location>
</feature>
<proteinExistence type="inferred from homology"/>
<dbReference type="NCBIfam" id="TIGR00431">
    <property type="entry name" value="TruB"/>
    <property type="match status" value="1"/>
</dbReference>
<dbReference type="AlphaFoldDB" id="C7NH20"/>
<dbReference type="InterPro" id="IPR036974">
    <property type="entry name" value="PUA_sf"/>
</dbReference>
<evidence type="ECO:0000256" key="3">
    <source>
        <dbReference type="ARBA" id="ARBA00022694"/>
    </source>
</evidence>
<dbReference type="KEGG" id="kse:Ksed_11500"/>
<feature type="active site" description="Nucleophile" evidence="5">
    <location>
        <position position="45"/>
    </location>
</feature>
<reference evidence="10 11" key="1">
    <citation type="journal article" date="2009" name="Stand. Genomic Sci.">
        <title>Complete genome sequence of Kytococcus sedentarius type strain (541).</title>
        <authorList>
            <person name="Sims D."/>
            <person name="Brettin T."/>
            <person name="Detter J.C."/>
            <person name="Han C."/>
            <person name="Lapidus A."/>
            <person name="Copeland A."/>
            <person name="Glavina Del Rio T."/>
            <person name="Nolan M."/>
            <person name="Chen F."/>
            <person name="Lucas S."/>
            <person name="Tice H."/>
            <person name="Cheng J.F."/>
            <person name="Bruce D."/>
            <person name="Goodwin L."/>
            <person name="Pitluck S."/>
            <person name="Ovchinnikova G."/>
            <person name="Pati A."/>
            <person name="Ivanova N."/>
            <person name="Mavrommatis K."/>
            <person name="Chen A."/>
            <person name="Palaniappan K."/>
            <person name="D'haeseleer P."/>
            <person name="Chain P."/>
            <person name="Bristow J."/>
            <person name="Eisen J.A."/>
            <person name="Markowitz V."/>
            <person name="Hugenholtz P."/>
            <person name="Schneider S."/>
            <person name="Goker M."/>
            <person name="Pukall R."/>
            <person name="Kyrpides N.C."/>
            <person name="Klenk H.P."/>
        </authorList>
    </citation>
    <scope>NUCLEOTIDE SEQUENCE [LARGE SCALE GENOMIC DNA]</scope>
    <source>
        <strain evidence="11">ATCC 14392 / DSM 20547 / JCM 11482 / CCUG 33030 / NBRC 15357 / NCTC 11040 / CCM 314 / 541</strain>
    </source>
</reference>
<feature type="domain" description="tRNA pseudouridylate synthase B C-terminal" evidence="9">
    <location>
        <begin position="193"/>
        <end position="234"/>
    </location>
</feature>
<dbReference type="Gene3D" id="3.30.2350.10">
    <property type="entry name" value="Pseudouridine synthase"/>
    <property type="match status" value="1"/>
</dbReference>
<dbReference type="InterPro" id="IPR015947">
    <property type="entry name" value="PUA-like_sf"/>
</dbReference>
<feature type="domain" description="tRNA pseudouridine synthase II TruB subfamily 2 C-terminal" evidence="8">
    <location>
        <begin position="302"/>
        <end position="334"/>
    </location>
</feature>
<evidence type="ECO:0000256" key="5">
    <source>
        <dbReference type="HAMAP-Rule" id="MF_01080"/>
    </source>
</evidence>
<dbReference type="SUPFAM" id="SSF55120">
    <property type="entry name" value="Pseudouridine synthase"/>
    <property type="match status" value="1"/>
</dbReference>
<dbReference type="InterPro" id="IPR014780">
    <property type="entry name" value="tRNA_psdUridine_synth_TruB"/>
</dbReference>
<dbReference type="InterPro" id="IPR002501">
    <property type="entry name" value="PsdUridine_synth_N"/>
</dbReference>
<dbReference type="HAMAP" id="MF_01080">
    <property type="entry name" value="TruB_bact"/>
    <property type="match status" value="1"/>
</dbReference>
<dbReference type="Pfam" id="PF09142">
    <property type="entry name" value="TruB_C"/>
    <property type="match status" value="1"/>
</dbReference>
<dbReference type="STRING" id="478801.Ksed_11500"/>
<comment type="similarity">
    <text evidence="2 5">Belongs to the pseudouridine synthase TruB family. Type 1 subfamily.</text>
</comment>
<evidence type="ECO:0000256" key="1">
    <source>
        <dbReference type="ARBA" id="ARBA00000385"/>
    </source>
</evidence>
<dbReference type="Proteomes" id="UP000006666">
    <property type="component" value="Chromosome"/>
</dbReference>
<keyword evidence="11" id="KW-1185">Reference proteome</keyword>
<evidence type="ECO:0000259" key="8">
    <source>
        <dbReference type="Pfam" id="PF09142"/>
    </source>
</evidence>
<evidence type="ECO:0000259" key="7">
    <source>
        <dbReference type="Pfam" id="PF01509"/>
    </source>
</evidence>
<comment type="function">
    <text evidence="5">Responsible for synthesis of pseudouridine from uracil-55 in the psi GC loop of transfer RNAs.</text>
</comment>